<dbReference type="PANTHER" id="PTHR43047">
    <property type="entry name" value="TWO-COMPONENT HISTIDINE PROTEIN KINASE"/>
    <property type="match status" value="1"/>
</dbReference>
<dbReference type="PANTHER" id="PTHR43047:SF63">
    <property type="entry name" value="HISTIDINE KINASE"/>
    <property type="match status" value="1"/>
</dbReference>
<dbReference type="SUPFAM" id="SSF55874">
    <property type="entry name" value="ATPase domain of HSP90 chaperone/DNA topoisomerase II/histidine kinase"/>
    <property type="match status" value="1"/>
</dbReference>
<keyword evidence="7" id="KW-0812">Transmembrane</keyword>
<dbReference type="GO" id="GO:0009927">
    <property type="term" value="F:histidine phosphotransfer kinase activity"/>
    <property type="evidence" value="ECO:0007669"/>
    <property type="project" value="TreeGrafter"/>
</dbReference>
<keyword evidence="5" id="KW-0808">Transferase</keyword>
<dbReference type="SMART" id="SM00387">
    <property type="entry name" value="HATPase_c"/>
    <property type="match status" value="1"/>
</dbReference>
<protein>
    <recommendedName>
        <fullName evidence="3">histidine kinase</fullName>
        <ecNumber evidence="3">2.7.13.3</ecNumber>
    </recommendedName>
</protein>
<dbReference type="CDD" id="cd16922">
    <property type="entry name" value="HATPase_EvgS-ArcB-TorS-like"/>
    <property type="match status" value="1"/>
</dbReference>
<reference evidence="10" key="1">
    <citation type="submission" date="2020-04" db="EMBL/GenBank/DDBJ databases">
        <title>A desert anoxygenic phototrophic bacterium fixes CO2 using RubisCO under aerobic conditions.</title>
        <authorList>
            <person name="Tang K."/>
        </authorList>
    </citation>
    <scope>NUCLEOTIDE SEQUENCE [LARGE SCALE GENOMIC DNA]</scope>
    <source>
        <strain evidence="10">MIMtkB3</strain>
    </source>
</reference>
<dbReference type="SUPFAM" id="SSF55781">
    <property type="entry name" value="GAF domain-like"/>
    <property type="match status" value="1"/>
</dbReference>
<dbReference type="InterPro" id="IPR004358">
    <property type="entry name" value="Sig_transdc_His_kin-like_C"/>
</dbReference>
<dbReference type="Gene3D" id="3.30.565.10">
    <property type="entry name" value="Histidine kinase-like ATPase, C-terminal domain"/>
    <property type="match status" value="1"/>
</dbReference>
<feature type="domain" description="HAMP" evidence="9">
    <location>
        <begin position="342"/>
        <end position="395"/>
    </location>
</feature>
<keyword evidence="7" id="KW-1133">Transmembrane helix</keyword>
<evidence type="ECO:0000256" key="1">
    <source>
        <dbReference type="ARBA" id="ARBA00000085"/>
    </source>
</evidence>
<dbReference type="CDD" id="cd00082">
    <property type="entry name" value="HisKA"/>
    <property type="match status" value="1"/>
</dbReference>
<dbReference type="Pfam" id="PF13185">
    <property type="entry name" value="GAF_2"/>
    <property type="match status" value="1"/>
</dbReference>
<dbReference type="GO" id="GO:0005886">
    <property type="term" value="C:plasma membrane"/>
    <property type="evidence" value="ECO:0007669"/>
    <property type="project" value="TreeGrafter"/>
</dbReference>
<organism evidence="10 11">
    <name type="scientific">Aerophototrophica crusticola</name>
    <dbReference type="NCBI Taxonomy" id="1709002"/>
    <lineage>
        <taxon>Bacteria</taxon>
        <taxon>Pseudomonadati</taxon>
        <taxon>Pseudomonadota</taxon>
        <taxon>Alphaproteobacteria</taxon>
        <taxon>Rhodospirillales</taxon>
        <taxon>Rhodospirillaceae</taxon>
        <taxon>Aerophototrophica</taxon>
    </lineage>
</organism>
<evidence type="ECO:0000256" key="2">
    <source>
        <dbReference type="ARBA" id="ARBA00004370"/>
    </source>
</evidence>
<dbReference type="EMBL" id="CP051775">
    <property type="protein sequence ID" value="QJE73985.1"/>
    <property type="molecule type" value="Genomic_DNA"/>
</dbReference>
<dbReference type="Pfam" id="PF00672">
    <property type="entry name" value="HAMP"/>
    <property type="match status" value="1"/>
</dbReference>
<dbReference type="PROSITE" id="PS50109">
    <property type="entry name" value="HIS_KIN"/>
    <property type="match status" value="1"/>
</dbReference>
<name>A0A858R954_9PROT</name>
<dbReference type="SMART" id="SM00388">
    <property type="entry name" value="HisKA"/>
    <property type="match status" value="1"/>
</dbReference>
<dbReference type="SUPFAM" id="SSF158472">
    <property type="entry name" value="HAMP domain-like"/>
    <property type="match status" value="1"/>
</dbReference>
<keyword evidence="7" id="KW-0472">Membrane</keyword>
<comment type="subcellular location">
    <subcellularLocation>
        <location evidence="2">Membrane</location>
    </subcellularLocation>
</comment>
<dbReference type="Gene3D" id="1.10.287.130">
    <property type="match status" value="1"/>
</dbReference>
<evidence type="ECO:0000313" key="10">
    <source>
        <dbReference type="EMBL" id="QJE73985.1"/>
    </source>
</evidence>
<proteinExistence type="predicted"/>
<dbReference type="InterPro" id="IPR003594">
    <property type="entry name" value="HATPase_dom"/>
</dbReference>
<dbReference type="InterPro" id="IPR003660">
    <property type="entry name" value="HAMP_dom"/>
</dbReference>
<feature type="domain" description="Histidine kinase" evidence="8">
    <location>
        <begin position="593"/>
        <end position="814"/>
    </location>
</feature>
<dbReference type="InterPro" id="IPR036890">
    <property type="entry name" value="HATPase_C_sf"/>
</dbReference>
<dbReference type="Pfam" id="PF02518">
    <property type="entry name" value="HATPase_c"/>
    <property type="match status" value="1"/>
</dbReference>
<dbReference type="SMART" id="SM00065">
    <property type="entry name" value="GAF"/>
    <property type="match status" value="1"/>
</dbReference>
<dbReference type="Pfam" id="PF00512">
    <property type="entry name" value="HisKA"/>
    <property type="match status" value="1"/>
</dbReference>
<gene>
    <name evidence="10" type="ORF">HHL28_13575</name>
</gene>
<dbReference type="SUPFAM" id="SSF47384">
    <property type="entry name" value="Homodimeric domain of signal transducing histidine kinase"/>
    <property type="match status" value="1"/>
</dbReference>
<evidence type="ECO:0000256" key="5">
    <source>
        <dbReference type="ARBA" id="ARBA00022679"/>
    </source>
</evidence>
<keyword evidence="4" id="KW-0597">Phosphoprotein</keyword>
<evidence type="ECO:0000256" key="3">
    <source>
        <dbReference type="ARBA" id="ARBA00012438"/>
    </source>
</evidence>
<dbReference type="AlphaFoldDB" id="A0A858R954"/>
<dbReference type="InterPro" id="IPR036097">
    <property type="entry name" value="HisK_dim/P_sf"/>
</dbReference>
<dbReference type="InterPro" id="IPR003018">
    <property type="entry name" value="GAF"/>
</dbReference>
<evidence type="ECO:0000259" key="9">
    <source>
        <dbReference type="PROSITE" id="PS50885"/>
    </source>
</evidence>
<dbReference type="Gene3D" id="3.30.450.40">
    <property type="match status" value="1"/>
</dbReference>
<dbReference type="KEGG" id="acru:HHL28_13575"/>
<comment type="catalytic activity">
    <reaction evidence="1">
        <text>ATP + protein L-histidine = ADP + protein N-phospho-L-histidine.</text>
        <dbReference type="EC" id="2.7.13.3"/>
    </reaction>
</comment>
<dbReference type="Proteomes" id="UP000501891">
    <property type="component" value="Chromosome"/>
</dbReference>
<evidence type="ECO:0000259" key="8">
    <source>
        <dbReference type="PROSITE" id="PS50109"/>
    </source>
</evidence>
<feature type="transmembrane region" description="Helical" evidence="7">
    <location>
        <begin position="318"/>
        <end position="340"/>
    </location>
</feature>
<dbReference type="SMART" id="SM00304">
    <property type="entry name" value="HAMP"/>
    <property type="match status" value="1"/>
</dbReference>
<dbReference type="InterPro" id="IPR005467">
    <property type="entry name" value="His_kinase_dom"/>
</dbReference>
<dbReference type="InterPro" id="IPR029016">
    <property type="entry name" value="GAF-like_dom_sf"/>
</dbReference>
<dbReference type="PROSITE" id="PS50885">
    <property type="entry name" value="HAMP"/>
    <property type="match status" value="1"/>
</dbReference>
<dbReference type="EC" id="2.7.13.3" evidence="3"/>
<keyword evidence="6 10" id="KW-0418">Kinase</keyword>
<sequence length="825" mass="88194">MRAALFGALILLAAVQLAGAVLGIQHEWQQYRLATVRVEQKGISRALLDGVRDFSFERGLVAVSIGRAGRDQGIRGQVARHRQSSDTILDGALRSLEAASPDGALVGAIAQVRASRAEVMTLRAEVDALLDGEEAARPARLALLDRWVEVGHRHVGALLALTAAINEPGGNDDAATATAEMLVLDAVSLRTEAGHDVVGLYAGALAGRPVDEAARLRFAASLARVEATWNAVRHRVGNSRDEVMAEALRQAESAYFQRFMGLRAQYLEGGPEALGGNGAADLMRLGVGALNAIADLVADAVQRADEAATRLEGATRNAMFLAVGQLLLSLATAAFALWLVRSRVTRPIEKLTHTMRELAAGNLEVTVPEESGSGEMGSMAKALAVFKQTAHQLAVDNRERRRAERLLTVERGILEMAAAGADLAAVLAALCRGIEEQIDGALCSIVLVTPDGLRITNGAAPRLPKEYLDAIEGVAVGPDAGSCGTAIYRREPVVVADIATDRRWARYKDAALAHGLRACWSLPILTPEGEALGAFAIYLKEPRQPQDWELGQARRATHLASLAIAGRRAAEQLEQAKAEAELGSRTKSEFLANMSHELRTPLNAIIGFAEVLDAELQRIDSPIASSGYAQDIVMSGRHLLTLINDILDVSKMEAGRVELRERICDVAELLHGCERIVRARAMERRLLLSVEVPQGIPPVLVDDVKFKQIILNLLSNAIKFTATGGKVTVITSIDPARGLSVAVTDTGIGIKPEDIPKVFVPFHQVDNIYARNNPGTGLGLTLSKGMAELHGGKLTLDSVFGQGTTATLTLPPARIVWNELADMMG</sequence>
<dbReference type="InterPro" id="IPR003661">
    <property type="entry name" value="HisK_dim/P_dom"/>
</dbReference>
<accession>A0A858R954</accession>
<keyword evidence="11" id="KW-1185">Reference proteome</keyword>
<evidence type="ECO:0000313" key="11">
    <source>
        <dbReference type="Proteomes" id="UP000501891"/>
    </source>
</evidence>
<dbReference type="GO" id="GO:0000155">
    <property type="term" value="F:phosphorelay sensor kinase activity"/>
    <property type="evidence" value="ECO:0007669"/>
    <property type="project" value="InterPro"/>
</dbReference>
<evidence type="ECO:0000256" key="4">
    <source>
        <dbReference type="ARBA" id="ARBA00022553"/>
    </source>
</evidence>
<evidence type="ECO:0000256" key="7">
    <source>
        <dbReference type="SAM" id="Phobius"/>
    </source>
</evidence>
<dbReference type="CDD" id="cd06225">
    <property type="entry name" value="HAMP"/>
    <property type="match status" value="1"/>
</dbReference>
<evidence type="ECO:0000256" key="6">
    <source>
        <dbReference type="ARBA" id="ARBA00022777"/>
    </source>
</evidence>
<dbReference type="PRINTS" id="PR00344">
    <property type="entry name" value="BCTRLSENSOR"/>
</dbReference>
<dbReference type="Gene3D" id="6.10.340.10">
    <property type="match status" value="1"/>
</dbReference>